<gene>
    <name evidence="2" type="ORF">B9J08_02080</name>
</gene>
<dbReference type="PANTHER" id="PTHR13182">
    <property type="entry name" value="ZINC FINGER PROTEIN 622"/>
    <property type="match status" value="1"/>
</dbReference>
<dbReference type="InterPro" id="IPR036236">
    <property type="entry name" value="Znf_C2H2_sf"/>
</dbReference>
<dbReference type="Pfam" id="PF12756">
    <property type="entry name" value="zf-C2H2_2"/>
    <property type="match status" value="1"/>
</dbReference>
<dbReference type="InterPro" id="IPR040025">
    <property type="entry name" value="Znf622/Rei1/Reh1"/>
</dbReference>
<proteinExistence type="predicted"/>
<dbReference type="InterPro" id="IPR041661">
    <property type="entry name" value="ZN622/Rei1/Reh1_Znf-C2H2"/>
</dbReference>
<dbReference type="SUPFAM" id="SSF57667">
    <property type="entry name" value="beta-beta-alpha zinc fingers"/>
    <property type="match status" value="1"/>
</dbReference>
<dbReference type="InterPro" id="IPR013087">
    <property type="entry name" value="Znf_C2H2_type"/>
</dbReference>
<sequence>MGASTIPQGFTPATAGFTCNSCCVRFVSADLQRQHMKTEWHRYNLKRRVSGLPSISSDVFAEKVLATQSSAHSSDEEEDEYGFYINHRRRAGKGQRQITKKELRQMARVERGREPNISEVEVLRGVSPAASLASTFSLGESDHFLSEGDFDTGSELNYSETDSYYTGGVSDTDESYMSGSDSEIEEPLEVLPNHYCFYCDKNNHSIEANVRHMSNTHGLYIPERTYLKDLDGLLTFLNEVISIDHECLTCGFEGKSLESIRQHMISKGHCRMPYESKEEKEIFEEFYDFSLASASPDSAGTKKRVTFSDERGPSDYTLVEVEDSPNYTPYSRELVLPSGSRISHRESRQPRSSVTSLVPRDVPESTKTVALVDRRFAPGLTSLDVAKQEKDVQRIEQRARNIHERRKKTKKVNYQAHFRDELLQ</sequence>
<accession>A0AAW0VFE1</accession>
<evidence type="ECO:0000259" key="1">
    <source>
        <dbReference type="PROSITE" id="PS00028"/>
    </source>
</evidence>
<dbReference type="AlphaFoldDB" id="A0AAW0VFE1"/>
<dbReference type="EMBL" id="PEKT03000002">
    <property type="protein sequence ID" value="KAK8440789.1"/>
    <property type="molecule type" value="Genomic_DNA"/>
</dbReference>
<organism evidence="2 3">
    <name type="scientific">Candidozyma auris</name>
    <name type="common">Yeast</name>
    <name type="synonym">Candida auris</name>
    <dbReference type="NCBI Taxonomy" id="498019"/>
    <lineage>
        <taxon>Eukaryota</taxon>
        <taxon>Fungi</taxon>
        <taxon>Dikarya</taxon>
        <taxon>Ascomycota</taxon>
        <taxon>Saccharomycotina</taxon>
        <taxon>Pichiomycetes</taxon>
        <taxon>Metschnikowiaceae</taxon>
        <taxon>Candidozyma</taxon>
    </lineage>
</organism>
<name>A0AAW0VFE1_CANAR</name>
<reference evidence="2 3" key="2">
    <citation type="journal article" date="2018" name="Nat. Commun.">
        <title>Genomic insights into multidrug-resistance, mating and virulence in Candida auris and related emerging species.</title>
        <authorList>
            <person name="Munoz J.F."/>
            <person name="Gade L."/>
            <person name="Chow N.A."/>
            <person name="Loparev V.N."/>
            <person name="Juieng P."/>
            <person name="Berkow E.L."/>
            <person name="Farrer R.A."/>
            <person name="Litvintseva A.P."/>
            <person name="Cuomo C.A."/>
        </authorList>
    </citation>
    <scope>GENOME REANNOTATION</scope>
    <source>
        <strain evidence="2 3">B8441</strain>
    </source>
</reference>
<dbReference type="GO" id="GO:0042273">
    <property type="term" value="P:ribosomal large subunit biogenesis"/>
    <property type="evidence" value="ECO:0007669"/>
    <property type="project" value="TreeGrafter"/>
</dbReference>
<comment type="caution">
    <text evidence="2">The sequence shown here is derived from an EMBL/GenBank/DDBJ whole genome shotgun (WGS) entry which is preliminary data.</text>
</comment>
<dbReference type="SMART" id="SM00355">
    <property type="entry name" value="ZnF_C2H2"/>
    <property type="match status" value="3"/>
</dbReference>
<feature type="domain" description="C2H2-type" evidence="1">
    <location>
        <begin position="19"/>
        <end position="41"/>
    </location>
</feature>
<protein>
    <recommendedName>
        <fullName evidence="1">C2H2-type domain-containing protein</fullName>
    </recommendedName>
</protein>
<dbReference type="Proteomes" id="UP000230249">
    <property type="component" value="Unassembled WGS sequence"/>
</dbReference>
<dbReference type="PANTHER" id="PTHR13182:SF8">
    <property type="entry name" value="CYTOPLASMIC 60S SUBUNIT BIOGENESIS FACTOR ZNF622"/>
    <property type="match status" value="1"/>
</dbReference>
<keyword evidence="3" id="KW-1185">Reference proteome</keyword>
<dbReference type="GO" id="GO:0030687">
    <property type="term" value="C:preribosome, large subunit precursor"/>
    <property type="evidence" value="ECO:0007669"/>
    <property type="project" value="TreeGrafter"/>
</dbReference>
<evidence type="ECO:0000313" key="3">
    <source>
        <dbReference type="Proteomes" id="UP000230249"/>
    </source>
</evidence>
<evidence type="ECO:0000313" key="2">
    <source>
        <dbReference type="EMBL" id="KAK8440789.1"/>
    </source>
</evidence>
<reference evidence="2 3" key="1">
    <citation type="journal article" date="2017" name="Clin. Infect. Dis.">
        <title>Simultaneous emergence of multidrug-resistant Candida auris on 3 continents confirmed by whole-genome sequencing and epidemiological analyses.</title>
        <authorList>
            <person name="Lockhart S.R."/>
            <person name="Etienne K.A."/>
            <person name="Vallabhaneni S."/>
            <person name="Farooqi J."/>
            <person name="Chowdhary A."/>
            <person name="Govender N.P."/>
            <person name="Colombo A.L."/>
            <person name="Calvo B."/>
            <person name="Cuomo C.A."/>
            <person name="Desjardins C.A."/>
            <person name="Berkow E.L."/>
            <person name="Castanheira M."/>
            <person name="Magobo R.E."/>
            <person name="Jabeen K."/>
            <person name="Asghar R.J."/>
            <person name="Meis J.F."/>
            <person name="Jackson B."/>
            <person name="Chiller T."/>
            <person name="Litvintseva A.P."/>
        </authorList>
    </citation>
    <scope>NUCLEOTIDE SEQUENCE [LARGE SCALE GENOMIC DNA]</scope>
    <source>
        <strain evidence="2 3">B8441</strain>
    </source>
</reference>
<dbReference type="PROSITE" id="PS00028">
    <property type="entry name" value="ZINC_FINGER_C2H2_1"/>
    <property type="match status" value="1"/>
</dbReference>